<dbReference type="Gramene" id="RZC52264">
    <property type="protein sequence ID" value="RZC52264"/>
    <property type="gene ID" value="C5167_020689"/>
</dbReference>
<evidence type="ECO:0000313" key="2">
    <source>
        <dbReference type="Proteomes" id="UP000316621"/>
    </source>
</evidence>
<dbReference type="PANTHER" id="PTHR46994">
    <property type="entry name" value="5'-METHYLTHIOADENOSINE/S-ADENOSYLHOMOCYSTEINE NUCLEOSIDASE 1"/>
    <property type="match status" value="1"/>
</dbReference>
<keyword evidence="2" id="KW-1185">Reference proteome</keyword>
<dbReference type="PANTHER" id="PTHR46994:SF1">
    <property type="entry name" value="5'-METHYLTHIOADENOSINE NUCLEOSIDASE"/>
    <property type="match status" value="1"/>
</dbReference>
<dbReference type="Proteomes" id="UP000316621">
    <property type="component" value="Chromosome 2"/>
</dbReference>
<reference evidence="1 2" key="1">
    <citation type="journal article" date="2018" name="Science">
        <title>The opium poppy genome and morphinan production.</title>
        <authorList>
            <person name="Guo L."/>
            <person name="Winzer T."/>
            <person name="Yang X."/>
            <person name="Li Y."/>
            <person name="Ning Z."/>
            <person name="He Z."/>
            <person name="Teodor R."/>
            <person name="Lu Y."/>
            <person name="Bowser T.A."/>
            <person name="Graham I.A."/>
            <person name="Ye K."/>
        </authorList>
    </citation>
    <scope>NUCLEOTIDE SEQUENCE [LARGE SCALE GENOMIC DNA]</scope>
    <source>
        <strain evidence="2">cv. HN1</strain>
        <tissue evidence="1">Leaves</tissue>
    </source>
</reference>
<dbReference type="GO" id="GO:0008930">
    <property type="term" value="F:methylthioadenosine nucleosidase activity"/>
    <property type="evidence" value="ECO:0007669"/>
    <property type="project" value="InterPro"/>
</dbReference>
<dbReference type="GO" id="GO:0019509">
    <property type="term" value="P:L-methionine salvage from methylthioadenosine"/>
    <property type="evidence" value="ECO:0007669"/>
    <property type="project" value="InterPro"/>
</dbReference>
<evidence type="ECO:0000313" key="1">
    <source>
        <dbReference type="EMBL" id="RZC52264.1"/>
    </source>
</evidence>
<organism evidence="1 2">
    <name type="scientific">Papaver somniferum</name>
    <name type="common">Opium poppy</name>
    <dbReference type="NCBI Taxonomy" id="3469"/>
    <lineage>
        <taxon>Eukaryota</taxon>
        <taxon>Viridiplantae</taxon>
        <taxon>Streptophyta</taxon>
        <taxon>Embryophyta</taxon>
        <taxon>Tracheophyta</taxon>
        <taxon>Spermatophyta</taxon>
        <taxon>Magnoliopsida</taxon>
        <taxon>Ranunculales</taxon>
        <taxon>Papaveraceae</taxon>
        <taxon>Papaveroideae</taxon>
        <taxon>Papaver</taxon>
    </lineage>
</organism>
<sequence length="348" mass="39995">MMDLLRTQVILGGVAKSSVNSTWQKWVLFWISQGTLVYSFPQFRHQGFLCSGLQKKQLKMKKKELKKNYVQLRIQHKKRGVTELGGELKLQEGWKEQNELQLGLQLDEHCREVIESAEWCSKWQLQLKLNGSCRYIDNVKKKWESSSRGKVWNCGVSAVRWMEDKEMVVLLRTAFIKAQKPRAYFKRFQVKFKRRRAEIVIALLNATQCATDCPSYAYWIIDGVIKHVKSEKFTEKMMICKCITSSSATSPAPSRAKPKVSSNYRFSPSPFHYHQLKVISSRNSLDMPPIDEASVIKDMKGAAMAYVIDLLSVLATFVQAVTDIFDGDKPTAEDFEAEICMQEKEKAV</sequence>
<gene>
    <name evidence="1" type="ORF">C5167_020689</name>
</gene>
<feature type="non-terminal residue" evidence="1">
    <location>
        <position position="348"/>
    </location>
</feature>
<protein>
    <submittedName>
        <fullName evidence="1">Uncharacterized protein</fullName>
    </submittedName>
</protein>
<dbReference type="EMBL" id="CM010716">
    <property type="protein sequence ID" value="RZC52264.1"/>
    <property type="molecule type" value="Genomic_DNA"/>
</dbReference>
<accession>A0A4Y7ITR3</accession>
<dbReference type="STRING" id="3469.A0A4Y7ITR3"/>
<dbReference type="AlphaFoldDB" id="A0A4Y7ITR3"/>
<dbReference type="InterPro" id="IPR044580">
    <property type="entry name" value="MTAN"/>
</dbReference>
<name>A0A4Y7ITR3_PAPSO</name>
<proteinExistence type="predicted"/>